<organism evidence="2">
    <name type="scientific">Timema shepardi</name>
    <name type="common">Walking stick</name>
    <dbReference type="NCBI Taxonomy" id="629360"/>
    <lineage>
        <taxon>Eukaryota</taxon>
        <taxon>Metazoa</taxon>
        <taxon>Ecdysozoa</taxon>
        <taxon>Arthropoda</taxon>
        <taxon>Hexapoda</taxon>
        <taxon>Insecta</taxon>
        <taxon>Pterygota</taxon>
        <taxon>Neoptera</taxon>
        <taxon>Polyneoptera</taxon>
        <taxon>Phasmatodea</taxon>
        <taxon>Timematodea</taxon>
        <taxon>Timematoidea</taxon>
        <taxon>Timematidae</taxon>
        <taxon>Timema</taxon>
    </lineage>
</organism>
<name>A0A7R9B6Y4_TIMSH</name>
<dbReference type="PANTHER" id="PTHR39945">
    <property type="entry name" value="FI14129P"/>
    <property type="match status" value="1"/>
</dbReference>
<evidence type="ECO:0000256" key="1">
    <source>
        <dbReference type="SAM" id="MobiDB-lite"/>
    </source>
</evidence>
<reference evidence="2" key="1">
    <citation type="submission" date="2020-11" db="EMBL/GenBank/DDBJ databases">
        <authorList>
            <person name="Tran Van P."/>
        </authorList>
    </citation>
    <scope>NUCLEOTIDE SEQUENCE</scope>
</reference>
<protein>
    <submittedName>
        <fullName evidence="2">Uncharacterized protein</fullName>
    </submittedName>
</protein>
<evidence type="ECO:0000313" key="2">
    <source>
        <dbReference type="EMBL" id="CAD7266179.1"/>
    </source>
</evidence>
<proteinExistence type="predicted"/>
<dbReference type="EMBL" id="OC006533">
    <property type="protein sequence ID" value="CAD7266179.1"/>
    <property type="molecule type" value="Genomic_DNA"/>
</dbReference>
<feature type="region of interest" description="Disordered" evidence="1">
    <location>
        <begin position="143"/>
        <end position="166"/>
    </location>
</feature>
<dbReference type="PANTHER" id="PTHR39945:SF1">
    <property type="entry name" value="FI14129P"/>
    <property type="match status" value="1"/>
</dbReference>
<accession>A0A7R9B6Y4</accession>
<dbReference type="AlphaFoldDB" id="A0A7R9B6Y4"/>
<sequence>MICKDMCLAAVTSDSQNVGIYLNVDCQKSAVSCQSAPKKSRGYCTYIEREEREIETWVWDTKNERVYGGGERTEGIAEEIDTLCQRCAKSTKSSLVYPMCCQNTEEVMDWCKEYISFGIQNWEGWIRGSEPALAWRESGKPFRKNHPHFTRPRFEPRSPSPQRSSFNTTTALANYATEAGLLLEENLSLPPNPPT</sequence>
<gene>
    <name evidence="2" type="ORF">TSIB3V08_LOCUS10204</name>
</gene>